<accession>A0A2D2DQ96</accession>
<dbReference type="Proteomes" id="UP000229897">
    <property type="component" value="Chromosome"/>
</dbReference>
<evidence type="ECO:0000256" key="12">
    <source>
        <dbReference type="ARBA" id="ARBA00037975"/>
    </source>
</evidence>
<evidence type="ECO:0000256" key="7">
    <source>
        <dbReference type="ARBA" id="ARBA00022723"/>
    </source>
</evidence>
<keyword evidence="6 13" id="KW-0812">Transmembrane</keyword>
<dbReference type="KEGG" id="mass:CR152_23465"/>
<dbReference type="SUPFAM" id="SSF81342">
    <property type="entry name" value="Transmembrane di-heme cytochromes"/>
    <property type="match status" value="1"/>
</dbReference>
<evidence type="ECO:0000256" key="4">
    <source>
        <dbReference type="ARBA" id="ARBA00022475"/>
    </source>
</evidence>
<dbReference type="GO" id="GO:0008168">
    <property type="term" value="F:methyltransferase activity"/>
    <property type="evidence" value="ECO:0007669"/>
    <property type="project" value="UniProtKB-KW"/>
</dbReference>
<dbReference type="InterPro" id="IPR011577">
    <property type="entry name" value="Cyt_b561_bac/Ni-Hgenase"/>
</dbReference>
<proteinExistence type="inferred from homology"/>
<dbReference type="GO" id="GO:0046872">
    <property type="term" value="F:metal ion binding"/>
    <property type="evidence" value="ECO:0007669"/>
    <property type="project" value="UniProtKB-KW"/>
</dbReference>
<dbReference type="GO" id="GO:0022904">
    <property type="term" value="P:respiratory electron transport chain"/>
    <property type="evidence" value="ECO:0007669"/>
    <property type="project" value="InterPro"/>
</dbReference>
<comment type="similarity">
    <text evidence="12">Belongs to the cytochrome b561 family.</text>
</comment>
<dbReference type="GO" id="GO:0005886">
    <property type="term" value="C:plasma membrane"/>
    <property type="evidence" value="ECO:0007669"/>
    <property type="project" value="UniProtKB-SubCell"/>
</dbReference>
<feature type="transmembrane region" description="Helical" evidence="13">
    <location>
        <begin position="148"/>
        <end position="169"/>
    </location>
</feature>
<dbReference type="Pfam" id="PF01292">
    <property type="entry name" value="Ni_hydr_CYTB"/>
    <property type="match status" value="1"/>
</dbReference>
<dbReference type="GO" id="GO:0020037">
    <property type="term" value="F:heme binding"/>
    <property type="evidence" value="ECO:0007669"/>
    <property type="project" value="TreeGrafter"/>
</dbReference>
<evidence type="ECO:0000256" key="9">
    <source>
        <dbReference type="ARBA" id="ARBA00022989"/>
    </source>
</evidence>
<evidence type="ECO:0000256" key="3">
    <source>
        <dbReference type="ARBA" id="ARBA00022448"/>
    </source>
</evidence>
<evidence type="ECO:0000259" key="14">
    <source>
        <dbReference type="Pfam" id="PF01292"/>
    </source>
</evidence>
<keyword evidence="7" id="KW-0479">Metal-binding</keyword>
<feature type="transmembrane region" description="Helical" evidence="13">
    <location>
        <begin position="84"/>
        <end position="103"/>
    </location>
</feature>
<dbReference type="AlphaFoldDB" id="A0A2D2DQ96"/>
<keyword evidence="15" id="KW-0808">Transferase</keyword>
<dbReference type="InterPro" id="IPR052168">
    <property type="entry name" value="Cytochrome_b561_oxidase"/>
</dbReference>
<feature type="transmembrane region" description="Helical" evidence="13">
    <location>
        <begin position="12"/>
        <end position="33"/>
    </location>
</feature>
<keyword evidence="11 13" id="KW-0472">Membrane</keyword>
<keyword evidence="5" id="KW-0349">Heme</keyword>
<keyword evidence="10" id="KW-0408">Iron</keyword>
<keyword evidence="16" id="KW-1185">Reference proteome</keyword>
<evidence type="ECO:0000256" key="11">
    <source>
        <dbReference type="ARBA" id="ARBA00023136"/>
    </source>
</evidence>
<feature type="transmembrane region" description="Helical" evidence="13">
    <location>
        <begin position="45"/>
        <end position="63"/>
    </location>
</feature>
<evidence type="ECO:0000256" key="10">
    <source>
        <dbReference type="ARBA" id="ARBA00023004"/>
    </source>
</evidence>
<dbReference type="OrthoDB" id="8536275at2"/>
<keyword evidence="8" id="KW-0249">Electron transport</keyword>
<keyword evidence="4" id="KW-1003">Cell membrane</keyword>
<evidence type="ECO:0000256" key="2">
    <source>
        <dbReference type="ARBA" id="ARBA00004651"/>
    </source>
</evidence>
<keyword evidence="15" id="KW-0489">Methyltransferase</keyword>
<comment type="subcellular location">
    <subcellularLocation>
        <location evidence="2">Cell membrane</location>
        <topology evidence="2">Multi-pass membrane protein</topology>
    </subcellularLocation>
</comment>
<gene>
    <name evidence="15" type="ORF">CR152_23465</name>
</gene>
<keyword evidence="9 13" id="KW-1133">Transmembrane helix</keyword>
<evidence type="ECO:0000256" key="1">
    <source>
        <dbReference type="ARBA" id="ARBA00001970"/>
    </source>
</evidence>
<evidence type="ECO:0000313" key="15">
    <source>
        <dbReference type="EMBL" id="ATQ77144.1"/>
    </source>
</evidence>
<name>A0A2D2DQ96_9BURK</name>
<evidence type="ECO:0000256" key="8">
    <source>
        <dbReference type="ARBA" id="ARBA00022982"/>
    </source>
</evidence>
<dbReference type="PANTHER" id="PTHR30529">
    <property type="entry name" value="CYTOCHROME B561"/>
    <property type="match status" value="1"/>
</dbReference>
<sequence length="187" mass="20465">MDKKLSLSYTTIALHWLCALAMLAMLGVGLYMVRFEAWSFYPWHKSAGVILLALMLARAAWRIRQGWLPALGAASRIEQGVAKAVHWMLIIGTLAMPVTGMLFSGASGHGFGIFGIPVVHEQHDPVHPGQVIPYSAAWAEAAQLMHAWLGYFLIAVITLHIAGALKHHAVARDGTLRRMVGAHIQSR</sequence>
<evidence type="ECO:0000256" key="13">
    <source>
        <dbReference type="SAM" id="Phobius"/>
    </source>
</evidence>
<evidence type="ECO:0000313" key="16">
    <source>
        <dbReference type="Proteomes" id="UP000229897"/>
    </source>
</evidence>
<evidence type="ECO:0000256" key="5">
    <source>
        <dbReference type="ARBA" id="ARBA00022617"/>
    </source>
</evidence>
<dbReference type="InterPro" id="IPR016174">
    <property type="entry name" value="Di-haem_cyt_TM"/>
</dbReference>
<dbReference type="GO" id="GO:0032259">
    <property type="term" value="P:methylation"/>
    <property type="evidence" value="ECO:0007669"/>
    <property type="project" value="UniProtKB-KW"/>
</dbReference>
<evidence type="ECO:0000256" key="6">
    <source>
        <dbReference type="ARBA" id="ARBA00022692"/>
    </source>
</evidence>
<comment type="cofactor">
    <cofactor evidence="1">
        <name>heme b</name>
        <dbReference type="ChEBI" id="CHEBI:60344"/>
    </cofactor>
</comment>
<organism evidence="15 16">
    <name type="scientific">Massilia violaceinigra</name>
    <dbReference type="NCBI Taxonomy" id="2045208"/>
    <lineage>
        <taxon>Bacteria</taxon>
        <taxon>Pseudomonadati</taxon>
        <taxon>Pseudomonadota</taxon>
        <taxon>Betaproteobacteria</taxon>
        <taxon>Burkholderiales</taxon>
        <taxon>Oxalobacteraceae</taxon>
        <taxon>Telluria group</taxon>
        <taxon>Massilia</taxon>
    </lineage>
</organism>
<dbReference type="GO" id="GO:0009055">
    <property type="term" value="F:electron transfer activity"/>
    <property type="evidence" value="ECO:0007669"/>
    <property type="project" value="InterPro"/>
</dbReference>
<feature type="domain" description="Cytochrome b561 bacterial/Ni-hydrogenase" evidence="14">
    <location>
        <begin position="10"/>
        <end position="181"/>
    </location>
</feature>
<protein>
    <submittedName>
        <fullName evidence="15">RNA methyltransferase</fullName>
    </submittedName>
</protein>
<reference evidence="15" key="1">
    <citation type="submission" date="2017-10" db="EMBL/GenBank/DDBJ databases">
        <title>Massilia psychrophilum sp. nov., a novel purple-pigmented bacterium isolated from Tianshan glacier, Xinjiang Municipality, China.</title>
        <authorList>
            <person name="Wang H."/>
        </authorList>
    </citation>
    <scope>NUCLEOTIDE SEQUENCE [LARGE SCALE GENOMIC DNA]</scope>
    <source>
        <strain evidence="15">B2</strain>
    </source>
</reference>
<dbReference type="RefSeq" id="WP_099879052.1">
    <property type="nucleotide sequence ID" value="NZ_CP024608.1"/>
</dbReference>
<keyword evidence="3" id="KW-0813">Transport</keyword>
<dbReference type="EMBL" id="CP024608">
    <property type="protein sequence ID" value="ATQ77144.1"/>
    <property type="molecule type" value="Genomic_DNA"/>
</dbReference>
<dbReference type="PANTHER" id="PTHR30529:SF7">
    <property type="entry name" value="CYTOCHROME B561 BACTERIAL_NI-HYDROGENASE DOMAIN-CONTAINING PROTEIN"/>
    <property type="match status" value="1"/>
</dbReference>